<reference evidence="1 2" key="1">
    <citation type="submission" date="2014-04" db="EMBL/GenBank/DDBJ databases">
        <authorList>
            <consortium name="DOE Joint Genome Institute"/>
            <person name="Kuo A."/>
            <person name="Zuccaro A."/>
            <person name="Kohler A."/>
            <person name="Nagy L.G."/>
            <person name="Floudas D."/>
            <person name="Copeland A."/>
            <person name="Barry K.W."/>
            <person name="Cichocki N."/>
            <person name="Veneault-Fourrey C."/>
            <person name="LaButti K."/>
            <person name="Lindquist E.A."/>
            <person name="Lipzen A."/>
            <person name="Lundell T."/>
            <person name="Morin E."/>
            <person name="Murat C."/>
            <person name="Sun H."/>
            <person name="Tunlid A."/>
            <person name="Henrissat B."/>
            <person name="Grigoriev I.V."/>
            <person name="Hibbett D.S."/>
            <person name="Martin F."/>
            <person name="Nordberg H.P."/>
            <person name="Cantor M.N."/>
            <person name="Hua S.X."/>
        </authorList>
    </citation>
    <scope>NUCLEOTIDE SEQUENCE [LARGE SCALE GENOMIC DNA]</scope>
    <source>
        <strain evidence="1 2">MAFF 305830</strain>
    </source>
</reference>
<proteinExistence type="predicted"/>
<dbReference type="OrthoDB" id="4023585at2759"/>
<evidence type="ECO:0000313" key="2">
    <source>
        <dbReference type="Proteomes" id="UP000054097"/>
    </source>
</evidence>
<gene>
    <name evidence="1" type="ORF">M408DRAFT_61157</name>
</gene>
<sequence length="110" mass="12048">MYRTTIIRAARPLAIQSRTLHSTPVAFKTVTEKAKDMAETVNKKVGQGLASVIDKGEQVTQSAKETVGSASEKTKQKTQEGATYFITNRTLQAAAGANEAKEDFKKEMRK</sequence>
<name>A0A0C3BP15_SERVB</name>
<keyword evidence="2" id="KW-1185">Reference proteome</keyword>
<dbReference type="HOGENOM" id="CLU_128874_2_1_1"/>
<accession>A0A0C3BP15</accession>
<dbReference type="EMBL" id="KN824278">
    <property type="protein sequence ID" value="KIM33171.1"/>
    <property type="molecule type" value="Genomic_DNA"/>
</dbReference>
<evidence type="ECO:0000313" key="1">
    <source>
        <dbReference type="EMBL" id="KIM33171.1"/>
    </source>
</evidence>
<protein>
    <submittedName>
        <fullName evidence="1">Uncharacterized protein</fullName>
    </submittedName>
</protein>
<dbReference type="STRING" id="933852.A0A0C3BP15"/>
<dbReference type="Proteomes" id="UP000054097">
    <property type="component" value="Unassembled WGS sequence"/>
</dbReference>
<dbReference type="AlphaFoldDB" id="A0A0C3BP15"/>
<reference evidence="2" key="2">
    <citation type="submission" date="2015-01" db="EMBL/GenBank/DDBJ databases">
        <title>Evolutionary Origins and Diversification of the Mycorrhizal Mutualists.</title>
        <authorList>
            <consortium name="DOE Joint Genome Institute"/>
            <consortium name="Mycorrhizal Genomics Consortium"/>
            <person name="Kohler A."/>
            <person name="Kuo A."/>
            <person name="Nagy L.G."/>
            <person name="Floudas D."/>
            <person name="Copeland A."/>
            <person name="Barry K.W."/>
            <person name="Cichocki N."/>
            <person name="Veneault-Fourrey C."/>
            <person name="LaButti K."/>
            <person name="Lindquist E.A."/>
            <person name="Lipzen A."/>
            <person name="Lundell T."/>
            <person name="Morin E."/>
            <person name="Murat C."/>
            <person name="Riley R."/>
            <person name="Ohm R."/>
            <person name="Sun H."/>
            <person name="Tunlid A."/>
            <person name="Henrissat B."/>
            <person name="Grigoriev I.V."/>
            <person name="Hibbett D.S."/>
            <person name="Martin F."/>
        </authorList>
    </citation>
    <scope>NUCLEOTIDE SEQUENCE [LARGE SCALE GENOMIC DNA]</scope>
    <source>
        <strain evidence="2">MAFF 305830</strain>
    </source>
</reference>
<organism evidence="1 2">
    <name type="scientific">Serendipita vermifera MAFF 305830</name>
    <dbReference type="NCBI Taxonomy" id="933852"/>
    <lineage>
        <taxon>Eukaryota</taxon>
        <taxon>Fungi</taxon>
        <taxon>Dikarya</taxon>
        <taxon>Basidiomycota</taxon>
        <taxon>Agaricomycotina</taxon>
        <taxon>Agaricomycetes</taxon>
        <taxon>Sebacinales</taxon>
        <taxon>Serendipitaceae</taxon>
        <taxon>Serendipita</taxon>
    </lineage>
</organism>